<organism evidence="1 2">
    <name type="scientific">Taxus chinensis</name>
    <name type="common">Chinese yew</name>
    <name type="synonym">Taxus wallichiana var. chinensis</name>
    <dbReference type="NCBI Taxonomy" id="29808"/>
    <lineage>
        <taxon>Eukaryota</taxon>
        <taxon>Viridiplantae</taxon>
        <taxon>Streptophyta</taxon>
        <taxon>Embryophyta</taxon>
        <taxon>Tracheophyta</taxon>
        <taxon>Spermatophyta</taxon>
        <taxon>Pinopsida</taxon>
        <taxon>Pinidae</taxon>
        <taxon>Conifers II</taxon>
        <taxon>Cupressales</taxon>
        <taxon>Taxaceae</taxon>
        <taxon>Taxus</taxon>
    </lineage>
</organism>
<keyword evidence="2" id="KW-1185">Reference proteome</keyword>
<dbReference type="EMBL" id="JAHRHJ020000011">
    <property type="protein sequence ID" value="KAH9295052.1"/>
    <property type="molecule type" value="Genomic_DNA"/>
</dbReference>
<evidence type="ECO:0000313" key="2">
    <source>
        <dbReference type="Proteomes" id="UP000824469"/>
    </source>
</evidence>
<evidence type="ECO:0000313" key="1">
    <source>
        <dbReference type="EMBL" id="KAH9295052.1"/>
    </source>
</evidence>
<accession>A0AA38C6M5</accession>
<name>A0AA38C6M5_TAXCH</name>
<sequence length="78" mass="9002">FLQQEAEFSAVNQDKLQHLYGDQIVQLKKNKFPRGLVTLEDIFSTDDQLRKDKAKMSTHADNYEEVSVDEGKNLFLGK</sequence>
<dbReference type="AlphaFoldDB" id="A0AA38C6M5"/>
<gene>
    <name evidence="1" type="ORF">KI387_038640</name>
</gene>
<feature type="non-terminal residue" evidence="1">
    <location>
        <position position="1"/>
    </location>
</feature>
<protein>
    <submittedName>
        <fullName evidence="1">Uncharacterized protein</fullName>
    </submittedName>
</protein>
<dbReference type="Proteomes" id="UP000824469">
    <property type="component" value="Unassembled WGS sequence"/>
</dbReference>
<reference evidence="1 2" key="1">
    <citation type="journal article" date="2021" name="Nat. Plants">
        <title>The Taxus genome provides insights into paclitaxel biosynthesis.</title>
        <authorList>
            <person name="Xiong X."/>
            <person name="Gou J."/>
            <person name="Liao Q."/>
            <person name="Li Y."/>
            <person name="Zhou Q."/>
            <person name="Bi G."/>
            <person name="Li C."/>
            <person name="Du R."/>
            <person name="Wang X."/>
            <person name="Sun T."/>
            <person name="Guo L."/>
            <person name="Liang H."/>
            <person name="Lu P."/>
            <person name="Wu Y."/>
            <person name="Zhang Z."/>
            <person name="Ro D.K."/>
            <person name="Shang Y."/>
            <person name="Huang S."/>
            <person name="Yan J."/>
        </authorList>
    </citation>
    <scope>NUCLEOTIDE SEQUENCE [LARGE SCALE GENOMIC DNA]</scope>
    <source>
        <strain evidence="1">Ta-2019</strain>
    </source>
</reference>
<comment type="caution">
    <text evidence="1">The sequence shown here is derived from an EMBL/GenBank/DDBJ whole genome shotgun (WGS) entry which is preliminary data.</text>
</comment>
<feature type="non-terminal residue" evidence="1">
    <location>
        <position position="78"/>
    </location>
</feature>
<proteinExistence type="predicted"/>